<dbReference type="Proteomes" id="UP001054821">
    <property type="component" value="Chromosome 7"/>
</dbReference>
<evidence type="ECO:0000313" key="2">
    <source>
        <dbReference type="EMBL" id="KAI5319373.1"/>
    </source>
</evidence>
<evidence type="ECO:0000313" key="3">
    <source>
        <dbReference type="Proteomes" id="UP001054821"/>
    </source>
</evidence>
<gene>
    <name evidence="2" type="ORF">L3X38_039081</name>
</gene>
<reference evidence="2 3" key="1">
    <citation type="journal article" date="2022" name="G3 (Bethesda)">
        <title>Whole-genome sequence and methylome profiling of the almond [Prunus dulcis (Mill.) D.A. Webb] cultivar 'Nonpareil'.</title>
        <authorList>
            <person name="D'Amico-Willman K.M."/>
            <person name="Ouma W.Z."/>
            <person name="Meulia T."/>
            <person name="Sideli G.M."/>
            <person name="Gradziel T.M."/>
            <person name="Fresnedo-Ramirez J."/>
        </authorList>
    </citation>
    <scope>NUCLEOTIDE SEQUENCE [LARGE SCALE GENOMIC DNA]</scope>
    <source>
        <strain evidence="2">Clone GOH B32 T37-40</strain>
    </source>
</reference>
<feature type="compositionally biased region" description="Low complexity" evidence="1">
    <location>
        <begin position="30"/>
        <end position="59"/>
    </location>
</feature>
<keyword evidence="3" id="KW-1185">Reference proteome</keyword>
<dbReference type="EMBL" id="JAJFAZ020000007">
    <property type="protein sequence ID" value="KAI5319373.1"/>
    <property type="molecule type" value="Genomic_DNA"/>
</dbReference>
<dbReference type="AlphaFoldDB" id="A0AAD4YST6"/>
<feature type="compositionally biased region" description="Polar residues" evidence="1">
    <location>
        <begin position="61"/>
        <end position="78"/>
    </location>
</feature>
<accession>A0AAD4YST6</accession>
<feature type="region of interest" description="Disordered" evidence="1">
    <location>
        <begin position="24"/>
        <end position="132"/>
    </location>
</feature>
<comment type="caution">
    <text evidence="2">The sequence shown here is derived from an EMBL/GenBank/DDBJ whole genome shotgun (WGS) entry which is preliminary data.</text>
</comment>
<protein>
    <submittedName>
        <fullName evidence="2">Uncharacterized protein</fullName>
    </submittedName>
</protein>
<evidence type="ECO:0000256" key="1">
    <source>
        <dbReference type="SAM" id="MobiDB-lite"/>
    </source>
</evidence>
<sequence length="132" mass="14695">MLAFDQPRSRSLISQDLGLRSAKIKVFNQPRSRPSISRVKPSSKSRSSNSKSMSSKPKSMWNLTSSRVTMSHQMSSESLGGPSPSHILEPKILGGSHARDGGFIRKEIKDIDDNPEYSKRRDNQAIRKSPSL</sequence>
<feature type="compositionally biased region" description="Basic and acidic residues" evidence="1">
    <location>
        <begin position="97"/>
        <end position="125"/>
    </location>
</feature>
<name>A0AAD4YST6_PRUDU</name>
<organism evidence="2 3">
    <name type="scientific">Prunus dulcis</name>
    <name type="common">Almond</name>
    <name type="synonym">Amygdalus dulcis</name>
    <dbReference type="NCBI Taxonomy" id="3755"/>
    <lineage>
        <taxon>Eukaryota</taxon>
        <taxon>Viridiplantae</taxon>
        <taxon>Streptophyta</taxon>
        <taxon>Embryophyta</taxon>
        <taxon>Tracheophyta</taxon>
        <taxon>Spermatophyta</taxon>
        <taxon>Magnoliopsida</taxon>
        <taxon>eudicotyledons</taxon>
        <taxon>Gunneridae</taxon>
        <taxon>Pentapetalae</taxon>
        <taxon>rosids</taxon>
        <taxon>fabids</taxon>
        <taxon>Rosales</taxon>
        <taxon>Rosaceae</taxon>
        <taxon>Amygdaloideae</taxon>
        <taxon>Amygdaleae</taxon>
        <taxon>Prunus</taxon>
    </lineage>
</organism>
<proteinExistence type="predicted"/>